<evidence type="ECO:0000313" key="3">
    <source>
        <dbReference type="EMBL" id="PXW86256.1"/>
    </source>
</evidence>
<comment type="caution">
    <text evidence="3">The sequence shown here is derived from an EMBL/GenBank/DDBJ whole genome shotgun (WGS) entry which is preliminary data.</text>
</comment>
<sequence>MENNKINVVVMDSSNIFREGIKLILNSDRLIHVKATGNGNKNISEMLQTHEPNVLIVDKAIFDRNKIDIENEILKDYPHTKLAILSENTHDSFVMKALKIGVHGYLLRDMSGDSFIEAVKMIHVGLYYIHPKLSHFLVDELLKV</sequence>
<dbReference type="Gene3D" id="3.40.50.2300">
    <property type="match status" value="1"/>
</dbReference>
<gene>
    <name evidence="3" type="ORF">DFR56_10871</name>
</gene>
<dbReference type="PANTHER" id="PTHR45566">
    <property type="entry name" value="HTH-TYPE TRANSCRIPTIONAL REGULATOR YHJB-RELATED"/>
    <property type="match status" value="1"/>
</dbReference>
<dbReference type="SUPFAM" id="SSF52172">
    <property type="entry name" value="CheY-like"/>
    <property type="match status" value="1"/>
</dbReference>
<evidence type="ECO:0000313" key="4">
    <source>
        <dbReference type="Proteomes" id="UP000247978"/>
    </source>
</evidence>
<dbReference type="AlphaFoldDB" id="A0A2V3VX87"/>
<dbReference type="InterPro" id="IPR001789">
    <property type="entry name" value="Sig_transdc_resp-reg_receiver"/>
</dbReference>
<keyword evidence="1" id="KW-0597">Phosphoprotein</keyword>
<feature type="domain" description="Response regulatory" evidence="2">
    <location>
        <begin position="7"/>
        <end position="123"/>
    </location>
</feature>
<feature type="modified residue" description="4-aspartylphosphate" evidence="1">
    <location>
        <position position="58"/>
    </location>
</feature>
<evidence type="ECO:0000259" key="2">
    <source>
        <dbReference type="PROSITE" id="PS50110"/>
    </source>
</evidence>
<dbReference type="EMBL" id="QJJQ01000008">
    <property type="protein sequence ID" value="PXW86256.1"/>
    <property type="molecule type" value="Genomic_DNA"/>
</dbReference>
<dbReference type="PANTHER" id="PTHR45566:SF2">
    <property type="entry name" value="NARL SUBFAMILY"/>
    <property type="match status" value="1"/>
</dbReference>
<dbReference type="Proteomes" id="UP000247978">
    <property type="component" value="Unassembled WGS sequence"/>
</dbReference>
<dbReference type="GO" id="GO:0000160">
    <property type="term" value="P:phosphorelay signal transduction system"/>
    <property type="evidence" value="ECO:0007669"/>
    <property type="project" value="InterPro"/>
</dbReference>
<keyword evidence="4" id="KW-1185">Reference proteome</keyword>
<proteinExistence type="predicted"/>
<dbReference type="PROSITE" id="PS50110">
    <property type="entry name" value="RESPONSE_REGULATORY"/>
    <property type="match status" value="1"/>
</dbReference>
<accession>A0A2V3VX87</accession>
<dbReference type="InterPro" id="IPR011006">
    <property type="entry name" value="CheY-like_superfamily"/>
</dbReference>
<organism evidence="3 4">
    <name type="scientific">Pseudogracilibacillus auburnensis</name>
    <dbReference type="NCBI Taxonomy" id="1494959"/>
    <lineage>
        <taxon>Bacteria</taxon>
        <taxon>Bacillati</taxon>
        <taxon>Bacillota</taxon>
        <taxon>Bacilli</taxon>
        <taxon>Bacillales</taxon>
        <taxon>Bacillaceae</taxon>
        <taxon>Pseudogracilibacillus</taxon>
    </lineage>
</organism>
<dbReference type="RefSeq" id="WP_110395676.1">
    <property type="nucleotide sequence ID" value="NZ_JBHUHB010000001.1"/>
</dbReference>
<dbReference type="InterPro" id="IPR051015">
    <property type="entry name" value="EvgA-like"/>
</dbReference>
<dbReference type="Pfam" id="PF00072">
    <property type="entry name" value="Response_reg"/>
    <property type="match status" value="1"/>
</dbReference>
<name>A0A2V3VX87_9BACI</name>
<protein>
    <submittedName>
        <fullName evidence="3">Response regulator receiver domain-containing protein</fullName>
    </submittedName>
</protein>
<reference evidence="3 4" key="1">
    <citation type="submission" date="2018-05" db="EMBL/GenBank/DDBJ databases">
        <title>Genomic Encyclopedia of Type Strains, Phase IV (KMG-IV): sequencing the most valuable type-strain genomes for metagenomic binning, comparative biology and taxonomic classification.</title>
        <authorList>
            <person name="Goeker M."/>
        </authorList>
    </citation>
    <scope>NUCLEOTIDE SEQUENCE [LARGE SCALE GENOMIC DNA]</scope>
    <source>
        <strain evidence="3 4">DSM 28556</strain>
    </source>
</reference>
<evidence type="ECO:0000256" key="1">
    <source>
        <dbReference type="PROSITE-ProRule" id="PRU00169"/>
    </source>
</evidence>
<dbReference type="OrthoDB" id="9780153at2"/>